<feature type="compositionally biased region" description="Polar residues" evidence="1">
    <location>
        <begin position="125"/>
        <end position="135"/>
    </location>
</feature>
<gene>
    <name evidence="2" type="ORF">AYI68_g3923</name>
</gene>
<accession>A0A1R0GYN7</accession>
<reference evidence="2 3" key="1">
    <citation type="journal article" date="2016" name="Mol. Biol. Evol.">
        <title>Genome-Wide Survey of Gut Fungi (Harpellales) Reveals the First Horizontally Transferred Ubiquitin Gene from a Mosquito Host.</title>
        <authorList>
            <person name="Wang Y."/>
            <person name="White M.M."/>
            <person name="Kvist S."/>
            <person name="Moncalvo J.M."/>
        </authorList>
    </citation>
    <scope>NUCLEOTIDE SEQUENCE [LARGE SCALE GENOMIC DNA]</scope>
    <source>
        <strain evidence="2 3">ALG-7-W6</strain>
    </source>
</reference>
<dbReference type="EMBL" id="LSSL01002043">
    <property type="protein sequence ID" value="OLY81965.1"/>
    <property type="molecule type" value="Genomic_DNA"/>
</dbReference>
<dbReference type="Proteomes" id="UP000187455">
    <property type="component" value="Unassembled WGS sequence"/>
</dbReference>
<evidence type="ECO:0000313" key="3">
    <source>
        <dbReference type="Proteomes" id="UP000187455"/>
    </source>
</evidence>
<dbReference type="AlphaFoldDB" id="A0A1R0GYN7"/>
<proteinExistence type="predicted"/>
<evidence type="ECO:0000313" key="2">
    <source>
        <dbReference type="EMBL" id="OLY81965.1"/>
    </source>
</evidence>
<comment type="caution">
    <text evidence="2">The sequence shown here is derived from an EMBL/GenBank/DDBJ whole genome shotgun (WGS) entry which is preliminary data.</text>
</comment>
<feature type="region of interest" description="Disordered" evidence="1">
    <location>
        <begin position="102"/>
        <end position="138"/>
    </location>
</feature>
<organism evidence="2 3">
    <name type="scientific">Smittium mucronatum</name>
    <dbReference type="NCBI Taxonomy" id="133383"/>
    <lineage>
        <taxon>Eukaryota</taxon>
        <taxon>Fungi</taxon>
        <taxon>Fungi incertae sedis</taxon>
        <taxon>Zoopagomycota</taxon>
        <taxon>Kickxellomycotina</taxon>
        <taxon>Harpellomycetes</taxon>
        <taxon>Harpellales</taxon>
        <taxon>Legeriomycetaceae</taxon>
        <taxon>Smittium</taxon>
    </lineage>
</organism>
<evidence type="ECO:0000256" key="1">
    <source>
        <dbReference type="SAM" id="MobiDB-lite"/>
    </source>
</evidence>
<keyword evidence="3" id="KW-1185">Reference proteome</keyword>
<protein>
    <submittedName>
        <fullName evidence="2">Uncharacterized protein</fullName>
    </submittedName>
</protein>
<name>A0A1R0GYN7_9FUNG</name>
<sequence length="169" mass="19400">MEKKQLNSEIFPKKQHSTIKNTANDTKIMKIKLIKSPKKIPDASPILEEVLNMEPYTKDCDKNVVINKENKLRDDLMFIEPKSIENMTALELEDYFEDDKSSELSDLDFSGSDSDYKKIKKKPGLNNNGYSSESDPINKKYTDAARNARNGSISINEFMEVENTVFEHL</sequence>